<gene>
    <name evidence="2" type="ORF">AVEN_144443_1</name>
</gene>
<dbReference type="AlphaFoldDB" id="A0A4Y2E2X8"/>
<reference evidence="2 3" key="1">
    <citation type="journal article" date="2019" name="Sci. Rep.">
        <title>Orb-weaving spider Araneus ventricosus genome elucidates the spidroin gene catalogue.</title>
        <authorList>
            <person name="Kono N."/>
            <person name="Nakamura H."/>
            <person name="Ohtoshi R."/>
            <person name="Moran D.A.P."/>
            <person name="Shinohara A."/>
            <person name="Yoshida Y."/>
            <person name="Fujiwara M."/>
            <person name="Mori M."/>
            <person name="Tomita M."/>
            <person name="Arakawa K."/>
        </authorList>
    </citation>
    <scope>NUCLEOTIDE SEQUENCE [LARGE SCALE GENOMIC DNA]</scope>
</reference>
<comment type="caution">
    <text evidence="2">The sequence shown here is derived from an EMBL/GenBank/DDBJ whole genome shotgun (WGS) entry which is preliminary data.</text>
</comment>
<dbReference type="Pfam" id="PF13843">
    <property type="entry name" value="DDE_Tnp_1_7"/>
    <property type="match status" value="1"/>
</dbReference>
<evidence type="ECO:0000313" key="2">
    <source>
        <dbReference type="EMBL" id="GBM22659.1"/>
    </source>
</evidence>
<protein>
    <recommendedName>
        <fullName evidence="1">PiggyBac transposable element-derived protein domain-containing protein</fullName>
    </recommendedName>
</protein>
<dbReference type="Proteomes" id="UP000499080">
    <property type="component" value="Unassembled WGS sequence"/>
</dbReference>
<accession>A0A4Y2E2X8</accession>
<feature type="domain" description="PiggyBac transposable element-derived protein" evidence="1">
    <location>
        <begin position="246"/>
        <end position="312"/>
    </location>
</feature>
<evidence type="ECO:0000313" key="3">
    <source>
        <dbReference type="Proteomes" id="UP000499080"/>
    </source>
</evidence>
<keyword evidence="3" id="KW-1185">Reference proteome</keyword>
<organism evidence="2 3">
    <name type="scientific">Araneus ventricosus</name>
    <name type="common">Orbweaver spider</name>
    <name type="synonym">Epeira ventricosa</name>
    <dbReference type="NCBI Taxonomy" id="182803"/>
    <lineage>
        <taxon>Eukaryota</taxon>
        <taxon>Metazoa</taxon>
        <taxon>Ecdysozoa</taxon>
        <taxon>Arthropoda</taxon>
        <taxon>Chelicerata</taxon>
        <taxon>Arachnida</taxon>
        <taxon>Araneae</taxon>
        <taxon>Araneomorphae</taxon>
        <taxon>Entelegynae</taxon>
        <taxon>Araneoidea</taxon>
        <taxon>Araneidae</taxon>
        <taxon>Araneus</taxon>
    </lineage>
</organism>
<dbReference type="OrthoDB" id="10463966at2759"/>
<proteinExistence type="predicted"/>
<evidence type="ECO:0000259" key="1">
    <source>
        <dbReference type="Pfam" id="PF13843"/>
    </source>
</evidence>
<sequence length="314" mass="36011">MAGRGDHKEDDELYDYLNRLGYEVGSLRFQMRNNKDCILSELLLAPPAIAESKAAETLHSHSEDDKPENLEREYFHHSLSDRILTDVINQCKYPVERALLCSEYLRELQKVESDLMKKVDEMCHRFEESFSQIIHSMLKRFLSTDETLLLFNELPSDNDSVVLSESSADEEVLPQSDLEESEDVFPLIPSDSDEEGIDIDAPGSSNVPKVELMKKGKVRTEVPDFIEYSGPSEEILEFDDHSPLALFSMPIMENVVFQTNLYFAQKGKNFSPLTQNDLHRLISINLAMGLKKMLSYRGYWSSCESYMIAIFQKL</sequence>
<dbReference type="EMBL" id="BGPR01000484">
    <property type="protein sequence ID" value="GBM22659.1"/>
    <property type="molecule type" value="Genomic_DNA"/>
</dbReference>
<dbReference type="InterPro" id="IPR029526">
    <property type="entry name" value="PGBD"/>
</dbReference>
<name>A0A4Y2E2X8_ARAVE</name>